<dbReference type="NCBIfam" id="TIGR04131">
    <property type="entry name" value="Bac_Flav_CTERM"/>
    <property type="match status" value="1"/>
</dbReference>
<dbReference type="Proteomes" id="UP000000852">
    <property type="component" value="Chromosome"/>
</dbReference>
<dbReference type="EMBL" id="CP001681">
    <property type="protein sequence ID" value="ACU06107.1"/>
    <property type="molecule type" value="Genomic_DNA"/>
</dbReference>
<dbReference type="AlphaFoldDB" id="C6XVN2"/>
<name>C6XVN2_PEDHD</name>
<feature type="chain" id="PRO_5002971824" description="Gliding motility-associated C-terminal domain-containing protein" evidence="1">
    <location>
        <begin position="25"/>
        <end position="967"/>
    </location>
</feature>
<evidence type="ECO:0000313" key="3">
    <source>
        <dbReference type="Proteomes" id="UP000000852"/>
    </source>
</evidence>
<dbReference type="Pfam" id="PF13585">
    <property type="entry name" value="CHU_C"/>
    <property type="match status" value="1"/>
</dbReference>
<gene>
    <name evidence="2" type="ordered locus">Phep_3916</name>
</gene>
<accession>C6XVN2</accession>
<feature type="signal peptide" evidence="1">
    <location>
        <begin position="1"/>
        <end position="24"/>
    </location>
</feature>
<sequence>MLLMIGKFKLLFFILLVCCFKTEAQTFYVSAPKNPANIITGSDIYKVTLTPNGLVSELISNCSPNDQFFSIAMNKNGFYWLRSPYFYKGDINGNALINCQLLTGVTTGSSALTIGPDNKAYYSSNSLYATDLTTLQTVSLGPMSYFPTGDMCFFKGSLYMAASQGIIKVDITDPTKSYVYLPLSPNLNMFGLVSVATSLRKNTVYGLCSVTPYQTDVLELDLENKRIIGVVGSLPYGILDAASPVEDGSITGIELDKIDINQDCSALNKAVVEILTKPHLEQFTYVLNGISNTTGRFTGIDPGTYTLSITSASDQFSSTITVGIYDLLKPDYSWQRKNEMCGIAGEITFTSPEPNSNYQVRYNNTSYPINHTFSGLNSGTSYHFEIINKNGCKVDEADIPVLKDVCKIELDQIQLQQQCDAFHKGVIKVLTKPHTYAYTYTLNGSVSNSTGVFSNLSPGQYAVKITSSEHELEVLSIEVPDYKLTQPTITYNKNNPSCNLKGDIKFGIATNSNLYQIQYQNNVLPFDHLFTNLSAGIHHFVVLSQSGCLIDEYDIEFVYEPCAVEITAIDVFAECNVLGKAAIRVTCPAIPETYNYSLSNGMTNSTGRFNMVDPGNYTLNVTASGGGTPQTRAIIVPDYRLLHPLITYNKNDPSCNLKGGIKFSIAGNSSLYKIKYKTDILPFDHLFDNLSMGIHHFVILNQAGCLIDEYDVELVYQPCDVVINDVEVFAECDVLGKGAIRVSCPTIPETYTYSLNNGMSNNTGIFNMLNPGSYILNVSASGGGTPKSLPVVIPDYSLDRPLSVLNKTEPVCDLPGQLSFTIKTNPELYVIRYHSLTYPVNHTFTNLYAGSHRFSILKKNGCIVDDISVQLTREECGDVGFPNAFSPNLDGVNDIFKANSNSKATNFKIQIYDRRGVLVASSNELHNCWNGDYKGEALPTATYFWIATFTTQRNEAVVKKGSVTLIR</sequence>
<organism evidence="2 3">
    <name type="scientific">Pedobacter heparinus (strain ATCC 13125 / DSM 2366 / CIP 104194 / JCM 7457 / NBRC 12017 / NCIMB 9290 / NRRL B-14731 / HIM 762-3)</name>
    <dbReference type="NCBI Taxonomy" id="485917"/>
    <lineage>
        <taxon>Bacteria</taxon>
        <taxon>Pseudomonadati</taxon>
        <taxon>Bacteroidota</taxon>
        <taxon>Sphingobacteriia</taxon>
        <taxon>Sphingobacteriales</taxon>
        <taxon>Sphingobacteriaceae</taxon>
        <taxon>Pedobacter</taxon>
    </lineage>
</organism>
<keyword evidence="3" id="KW-1185">Reference proteome</keyword>
<proteinExistence type="predicted"/>
<evidence type="ECO:0000313" key="2">
    <source>
        <dbReference type="EMBL" id="ACU06107.1"/>
    </source>
</evidence>
<reference evidence="2 3" key="1">
    <citation type="journal article" date="2009" name="Stand. Genomic Sci.">
        <title>Complete genome sequence of Pedobacter heparinus type strain (HIM 762-3).</title>
        <authorList>
            <person name="Han C."/>
            <person name="Spring S."/>
            <person name="Lapidus A."/>
            <person name="Del Rio T.G."/>
            <person name="Tice H."/>
            <person name="Copeland A."/>
            <person name="Cheng J.F."/>
            <person name="Lucas S."/>
            <person name="Chen F."/>
            <person name="Nolan M."/>
            <person name="Bruce D."/>
            <person name="Goodwin L."/>
            <person name="Pitluck S."/>
            <person name="Ivanova N."/>
            <person name="Mavromatis K."/>
            <person name="Mikhailova N."/>
            <person name="Pati A."/>
            <person name="Chen A."/>
            <person name="Palaniappan K."/>
            <person name="Land M."/>
            <person name="Hauser L."/>
            <person name="Chang Y.J."/>
            <person name="Jeffries C.C."/>
            <person name="Saunders E."/>
            <person name="Chertkov O."/>
            <person name="Brettin T."/>
            <person name="Goker M."/>
            <person name="Rohde M."/>
            <person name="Bristow J."/>
            <person name="Eisen J.A."/>
            <person name="Markowitz V."/>
            <person name="Hugenholtz P."/>
            <person name="Kyrpides N.C."/>
            <person name="Klenk H.P."/>
            <person name="Detter J.C."/>
        </authorList>
    </citation>
    <scope>NUCLEOTIDE SEQUENCE [LARGE SCALE GENOMIC DNA]</scope>
    <source>
        <strain evidence="3">ATCC 13125 / DSM 2366 / CIP 104194 / JCM 7457 / NBRC 12017 / NCIMB 9290 / NRRL B-14731 / HIM 762-3</strain>
    </source>
</reference>
<evidence type="ECO:0008006" key="4">
    <source>
        <dbReference type="Google" id="ProtNLM"/>
    </source>
</evidence>
<dbReference type="STRING" id="485917.Phep_3916"/>
<dbReference type="eggNOG" id="COG3291">
    <property type="taxonomic scope" value="Bacteria"/>
</dbReference>
<dbReference type="eggNOG" id="COG1520">
    <property type="taxonomic scope" value="Bacteria"/>
</dbReference>
<evidence type="ECO:0000256" key="1">
    <source>
        <dbReference type="SAM" id="SignalP"/>
    </source>
</evidence>
<protein>
    <recommendedName>
        <fullName evidence="4">Gliding motility-associated C-terminal domain-containing protein</fullName>
    </recommendedName>
</protein>
<dbReference type="HOGENOM" id="CLU_328122_0_0_10"/>
<keyword evidence="1" id="KW-0732">Signal</keyword>
<dbReference type="InterPro" id="IPR026341">
    <property type="entry name" value="T9SS_type_B"/>
</dbReference>
<dbReference type="KEGG" id="phe:Phep_3916"/>